<sequence>MPPRTRKRKSSETSNEPDHDATPIPKKTARAAPKTTRNTRAKAESGFDKWKDEIKGGRNSLKSGSSSRNIRTSAPEAKQHIRKQGDELAKLIEGNTQQTSAIGGSRTPGMDDLFSKIAEALPDTISSKHPKDYMPRNSIYQKAHDCISSFQRMIDEYETLNKGNHGINRPTGLRWEQDSKDLTELNQKALAISIRTLNGNILAGTHGSALAPPTNTEDDIEKVAWEMLVDGRPKTGEETWGAAAQDLMRVFSGAAKLLTSSNKP</sequence>
<gene>
    <name evidence="2" type="ORF">PT974_00385</name>
</gene>
<feature type="compositionally biased region" description="Polar residues" evidence="1">
    <location>
        <begin position="60"/>
        <end position="72"/>
    </location>
</feature>
<organism evidence="2 3">
    <name type="scientific">Cladobotryum mycophilum</name>
    <dbReference type="NCBI Taxonomy" id="491253"/>
    <lineage>
        <taxon>Eukaryota</taxon>
        <taxon>Fungi</taxon>
        <taxon>Dikarya</taxon>
        <taxon>Ascomycota</taxon>
        <taxon>Pezizomycotina</taxon>
        <taxon>Sordariomycetes</taxon>
        <taxon>Hypocreomycetidae</taxon>
        <taxon>Hypocreales</taxon>
        <taxon>Hypocreaceae</taxon>
        <taxon>Cladobotryum</taxon>
    </lineage>
</organism>
<name>A0ABR0T1Y6_9HYPO</name>
<proteinExistence type="predicted"/>
<evidence type="ECO:0008006" key="4">
    <source>
        <dbReference type="Google" id="ProtNLM"/>
    </source>
</evidence>
<evidence type="ECO:0000313" key="2">
    <source>
        <dbReference type="EMBL" id="KAK5998016.1"/>
    </source>
</evidence>
<dbReference type="Proteomes" id="UP001338125">
    <property type="component" value="Unassembled WGS sequence"/>
</dbReference>
<reference evidence="2 3" key="1">
    <citation type="submission" date="2024-01" db="EMBL/GenBank/DDBJ databases">
        <title>Complete genome of Cladobotryum mycophilum ATHUM6906.</title>
        <authorList>
            <person name="Christinaki A.C."/>
            <person name="Myridakis A.I."/>
            <person name="Kouvelis V.N."/>
        </authorList>
    </citation>
    <scope>NUCLEOTIDE SEQUENCE [LARGE SCALE GENOMIC DNA]</scope>
    <source>
        <strain evidence="2 3">ATHUM6906</strain>
    </source>
</reference>
<feature type="region of interest" description="Disordered" evidence="1">
    <location>
        <begin position="1"/>
        <end position="82"/>
    </location>
</feature>
<comment type="caution">
    <text evidence="2">The sequence shown here is derived from an EMBL/GenBank/DDBJ whole genome shotgun (WGS) entry which is preliminary data.</text>
</comment>
<accession>A0ABR0T1Y6</accession>
<keyword evidence="3" id="KW-1185">Reference proteome</keyword>
<protein>
    <recommendedName>
        <fullName evidence="4">Ribosome assembly protein 3</fullName>
    </recommendedName>
</protein>
<evidence type="ECO:0000256" key="1">
    <source>
        <dbReference type="SAM" id="MobiDB-lite"/>
    </source>
</evidence>
<feature type="compositionally biased region" description="Basic and acidic residues" evidence="1">
    <location>
        <begin position="41"/>
        <end position="56"/>
    </location>
</feature>
<evidence type="ECO:0000313" key="3">
    <source>
        <dbReference type="Proteomes" id="UP001338125"/>
    </source>
</evidence>
<dbReference type="EMBL" id="JAVFKD010000001">
    <property type="protein sequence ID" value="KAK5998016.1"/>
    <property type="molecule type" value="Genomic_DNA"/>
</dbReference>